<accession>A0A1R3I6C3</accession>
<keyword evidence="3" id="KW-1185">Reference proteome</keyword>
<sequence length="21" mass="2216">MDFVADGGKGPESSNPCFKET</sequence>
<evidence type="ECO:0000313" key="2">
    <source>
        <dbReference type="EMBL" id="OMO78137.1"/>
    </source>
</evidence>
<name>A0A1R3I6C3_COCAP</name>
<dbReference type="AlphaFoldDB" id="A0A1R3I6C3"/>
<feature type="compositionally biased region" description="Polar residues" evidence="1">
    <location>
        <begin position="12"/>
        <end position="21"/>
    </location>
</feature>
<organism evidence="2 3">
    <name type="scientific">Corchorus capsularis</name>
    <name type="common">Jute</name>
    <dbReference type="NCBI Taxonomy" id="210143"/>
    <lineage>
        <taxon>Eukaryota</taxon>
        <taxon>Viridiplantae</taxon>
        <taxon>Streptophyta</taxon>
        <taxon>Embryophyta</taxon>
        <taxon>Tracheophyta</taxon>
        <taxon>Spermatophyta</taxon>
        <taxon>Magnoliopsida</taxon>
        <taxon>eudicotyledons</taxon>
        <taxon>Gunneridae</taxon>
        <taxon>Pentapetalae</taxon>
        <taxon>rosids</taxon>
        <taxon>malvids</taxon>
        <taxon>Malvales</taxon>
        <taxon>Malvaceae</taxon>
        <taxon>Grewioideae</taxon>
        <taxon>Apeibeae</taxon>
        <taxon>Corchorus</taxon>
    </lineage>
</organism>
<dbReference type="Gramene" id="OMO78137">
    <property type="protein sequence ID" value="OMO78137"/>
    <property type="gene ID" value="CCACVL1_14633"/>
</dbReference>
<protein>
    <submittedName>
        <fullName evidence="2">Uncharacterized protein</fullName>
    </submittedName>
</protein>
<reference evidence="2 3" key="1">
    <citation type="submission" date="2013-09" db="EMBL/GenBank/DDBJ databases">
        <title>Corchorus capsularis genome sequencing.</title>
        <authorList>
            <person name="Alam M."/>
            <person name="Haque M.S."/>
            <person name="Islam M.S."/>
            <person name="Emdad E.M."/>
            <person name="Islam M.M."/>
            <person name="Ahmed B."/>
            <person name="Halim A."/>
            <person name="Hossen Q.M.M."/>
            <person name="Hossain M.Z."/>
            <person name="Ahmed R."/>
            <person name="Khan M.M."/>
            <person name="Islam R."/>
            <person name="Rashid M.M."/>
            <person name="Khan S.A."/>
            <person name="Rahman M.S."/>
            <person name="Alam M."/>
        </authorList>
    </citation>
    <scope>NUCLEOTIDE SEQUENCE [LARGE SCALE GENOMIC DNA]</scope>
    <source>
        <strain evidence="3">cv. CVL-1</strain>
        <tissue evidence="2">Whole seedling</tissue>
    </source>
</reference>
<dbReference type="Proteomes" id="UP000188268">
    <property type="component" value="Unassembled WGS sequence"/>
</dbReference>
<comment type="caution">
    <text evidence="2">The sequence shown here is derived from an EMBL/GenBank/DDBJ whole genome shotgun (WGS) entry which is preliminary data.</text>
</comment>
<gene>
    <name evidence="2" type="ORF">CCACVL1_14633</name>
</gene>
<feature type="region of interest" description="Disordered" evidence="1">
    <location>
        <begin position="1"/>
        <end position="21"/>
    </location>
</feature>
<evidence type="ECO:0000313" key="3">
    <source>
        <dbReference type="Proteomes" id="UP000188268"/>
    </source>
</evidence>
<proteinExistence type="predicted"/>
<evidence type="ECO:0000256" key="1">
    <source>
        <dbReference type="SAM" id="MobiDB-lite"/>
    </source>
</evidence>
<dbReference type="EMBL" id="AWWV01010609">
    <property type="protein sequence ID" value="OMO78137.1"/>
    <property type="molecule type" value="Genomic_DNA"/>
</dbReference>